<reference evidence="2 3" key="1">
    <citation type="journal article" date="2012" name="Science">
        <title>The Paleozoic origin of enzymatic lignin decomposition reconstructed from 31 fungal genomes.</title>
        <authorList>
            <person name="Floudas D."/>
            <person name="Binder M."/>
            <person name="Riley R."/>
            <person name="Barry K."/>
            <person name="Blanchette R.A."/>
            <person name="Henrissat B."/>
            <person name="Martinez A.T."/>
            <person name="Otillar R."/>
            <person name="Spatafora J.W."/>
            <person name="Yadav J.S."/>
            <person name="Aerts A."/>
            <person name="Benoit I."/>
            <person name="Boyd A."/>
            <person name="Carlson A."/>
            <person name="Copeland A."/>
            <person name="Coutinho P.M."/>
            <person name="de Vries R.P."/>
            <person name="Ferreira P."/>
            <person name="Findley K."/>
            <person name="Foster B."/>
            <person name="Gaskell J."/>
            <person name="Glotzer D."/>
            <person name="Gorecki P."/>
            <person name="Heitman J."/>
            <person name="Hesse C."/>
            <person name="Hori C."/>
            <person name="Igarashi K."/>
            <person name="Jurgens J.A."/>
            <person name="Kallen N."/>
            <person name="Kersten P."/>
            <person name="Kohler A."/>
            <person name="Kuees U."/>
            <person name="Kumar T.K.A."/>
            <person name="Kuo A."/>
            <person name="LaButti K."/>
            <person name="Larrondo L.F."/>
            <person name="Lindquist E."/>
            <person name="Ling A."/>
            <person name="Lombard V."/>
            <person name="Lucas S."/>
            <person name="Lundell T."/>
            <person name="Martin R."/>
            <person name="McLaughlin D.J."/>
            <person name="Morgenstern I."/>
            <person name="Morin E."/>
            <person name="Murat C."/>
            <person name="Nagy L.G."/>
            <person name="Nolan M."/>
            <person name="Ohm R.A."/>
            <person name="Patyshakuliyeva A."/>
            <person name="Rokas A."/>
            <person name="Ruiz-Duenas F.J."/>
            <person name="Sabat G."/>
            <person name="Salamov A."/>
            <person name="Samejima M."/>
            <person name="Schmutz J."/>
            <person name="Slot J.C."/>
            <person name="St John F."/>
            <person name="Stenlid J."/>
            <person name="Sun H."/>
            <person name="Sun S."/>
            <person name="Syed K."/>
            <person name="Tsang A."/>
            <person name="Wiebenga A."/>
            <person name="Young D."/>
            <person name="Pisabarro A."/>
            <person name="Eastwood D.C."/>
            <person name="Martin F."/>
            <person name="Cullen D."/>
            <person name="Grigoriev I.V."/>
            <person name="Hibbett D.S."/>
        </authorList>
    </citation>
    <scope>NUCLEOTIDE SEQUENCE [LARGE SCALE GENOMIC DNA]</scope>
    <source>
        <strain evidence="2 3">MD-104</strain>
    </source>
</reference>
<evidence type="ECO:0000313" key="2">
    <source>
        <dbReference type="EMBL" id="PCH37747.1"/>
    </source>
</evidence>
<keyword evidence="3" id="KW-1185">Reference proteome</keyword>
<dbReference type="EMBL" id="KB467942">
    <property type="protein sequence ID" value="PCH37747.1"/>
    <property type="molecule type" value="Genomic_DNA"/>
</dbReference>
<name>A0A2H3JP05_WOLCO</name>
<evidence type="ECO:0000313" key="3">
    <source>
        <dbReference type="Proteomes" id="UP000218811"/>
    </source>
</evidence>
<organism evidence="2 3">
    <name type="scientific">Wolfiporia cocos (strain MD-104)</name>
    <name type="common">Brown rot fungus</name>
    <dbReference type="NCBI Taxonomy" id="742152"/>
    <lineage>
        <taxon>Eukaryota</taxon>
        <taxon>Fungi</taxon>
        <taxon>Dikarya</taxon>
        <taxon>Basidiomycota</taxon>
        <taxon>Agaricomycotina</taxon>
        <taxon>Agaricomycetes</taxon>
        <taxon>Polyporales</taxon>
        <taxon>Phaeolaceae</taxon>
        <taxon>Wolfiporia</taxon>
    </lineage>
</organism>
<evidence type="ECO:0000256" key="1">
    <source>
        <dbReference type="SAM" id="MobiDB-lite"/>
    </source>
</evidence>
<dbReference type="AlphaFoldDB" id="A0A2H3JP05"/>
<gene>
    <name evidence="2" type="ORF">WOLCODRAFT_148702</name>
</gene>
<sequence length="121" mass="13097">MFFVFANIWPCPHRHRHPHLAKAPAKAPAKSRAKKSTATPIRKPAMVAFMTHVKSVAPACARALKTILDARAEVLRAKAEVLRLELELRGPDAAAALERELGDVTSLAPQTAVNEDVATTS</sequence>
<feature type="region of interest" description="Disordered" evidence="1">
    <location>
        <begin position="16"/>
        <end position="38"/>
    </location>
</feature>
<protein>
    <submittedName>
        <fullName evidence="2">Uncharacterized protein</fullName>
    </submittedName>
</protein>
<dbReference type="Proteomes" id="UP000218811">
    <property type="component" value="Unassembled WGS sequence"/>
</dbReference>
<proteinExistence type="predicted"/>
<accession>A0A2H3JP05</accession>